<accession>A0A0W0FEP9</accession>
<feature type="coiled-coil region" evidence="1">
    <location>
        <begin position="74"/>
        <end position="108"/>
    </location>
</feature>
<dbReference type="AlphaFoldDB" id="A0A0W0FEP9"/>
<organism evidence="3 4">
    <name type="scientific">Moniliophthora roreri</name>
    <name type="common">Frosty pod rot fungus</name>
    <name type="synonym">Monilia roreri</name>
    <dbReference type="NCBI Taxonomy" id="221103"/>
    <lineage>
        <taxon>Eukaryota</taxon>
        <taxon>Fungi</taxon>
        <taxon>Dikarya</taxon>
        <taxon>Basidiomycota</taxon>
        <taxon>Agaricomycotina</taxon>
        <taxon>Agaricomycetes</taxon>
        <taxon>Agaricomycetidae</taxon>
        <taxon>Agaricales</taxon>
        <taxon>Marasmiineae</taxon>
        <taxon>Marasmiaceae</taxon>
        <taxon>Moniliophthora</taxon>
    </lineage>
</organism>
<keyword evidence="1" id="KW-0175">Coiled coil</keyword>
<dbReference type="EMBL" id="LATX01002033">
    <property type="protein sequence ID" value="KTB34807.1"/>
    <property type="molecule type" value="Genomic_DNA"/>
</dbReference>
<evidence type="ECO:0000313" key="4">
    <source>
        <dbReference type="Proteomes" id="UP000054988"/>
    </source>
</evidence>
<dbReference type="Proteomes" id="UP000054988">
    <property type="component" value="Unassembled WGS sequence"/>
</dbReference>
<feature type="region of interest" description="Disordered" evidence="2">
    <location>
        <begin position="118"/>
        <end position="154"/>
    </location>
</feature>
<evidence type="ECO:0000256" key="2">
    <source>
        <dbReference type="SAM" id="MobiDB-lite"/>
    </source>
</evidence>
<dbReference type="Gene3D" id="1.10.287.1490">
    <property type="match status" value="1"/>
</dbReference>
<comment type="caution">
    <text evidence="3">The sequence shown here is derived from an EMBL/GenBank/DDBJ whole genome shotgun (WGS) entry which is preliminary data.</text>
</comment>
<reference evidence="3 4" key="1">
    <citation type="submission" date="2015-12" db="EMBL/GenBank/DDBJ databases">
        <title>Draft genome sequence of Moniliophthora roreri, the causal agent of frosty pod rot of cacao.</title>
        <authorList>
            <person name="Aime M.C."/>
            <person name="Diaz-Valderrama J.R."/>
            <person name="Kijpornyongpan T."/>
            <person name="Phillips-Mora W."/>
        </authorList>
    </citation>
    <scope>NUCLEOTIDE SEQUENCE [LARGE SCALE GENOMIC DNA]</scope>
    <source>
        <strain evidence="3 4">MCA 2952</strain>
    </source>
</reference>
<sequence>MGQVIDHNADKLSNAILEMSKRLESVEKKTSAQGDAINLIGSKLQTMSDDIKQLSGMRASLNIYLMDVRWERKNTQSQLDVQRLDIEIEDLQQQIKLLDDQSKVLLGQAPATMLLSIPPPSLTTSPHKWRRSVSPTVAQPDDPMGMNMAMQSPQ</sequence>
<evidence type="ECO:0000313" key="3">
    <source>
        <dbReference type="EMBL" id="KTB34807.1"/>
    </source>
</evidence>
<proteinExistence type="predicted"/>
<name>A0A0W0FEP9_MONRR</name>
<gene>
    <name evidence="3" type="ORF">WG66_12616</name>
</gene>
<protein>
    <submittedName>
        <fullName evidence="3">Uncharacterized protein</fullName>
    </submittedName>
</protein>
<evidence type="ECO:0000256" key="1">
    <source>
        <dbReference type="SAM" id="Coils"/>
    </source>
</evidence>